<keyword evidence="3" id="KW-1185">Reference proteome</keyword>
<dbReference type="PANTHER" id="PTHR33121">
    <property type="entry name" value="CYCLIC DI-GMP PHOSPHODIESTERASE PDEF"/>
    <property type="match status" value="1"/>
</dbReference>
<proteinExistence type="predicted"/>
<accession>A0A949TII8</accession>
<name>A0A949TII8_9CLOT</name>
<feature type="domain" description="EAL" evidence="1">
    <location>
        <begin position="1"/>
        <end position="73"/>
    </location>
</feature>
<gene>
    <name evidence="2" type="ORF">I6U48_08215</name>
</gene>
<sequence>MASGYLRVDIKNGRISGFEALIRWISPELGIVPPNRFLGVAEETGLIVDLGEWILEILDKNENLQRLLKKMSQ</sequence>
<dbReference type="PANTHER" id="PTHR33121:SF70">
    <property type="entry name" value="SIGNALING PROTEIN YKOW"/>
    <property type="match status" value="1"/>
</dbReference>
<protein>
    <submittedName>
        <fullName evidence="2">EAL domain-containing protein</fullName>
    </submittedName>
</protein>
<evidence type="ECO:0000259" key="1">
    <source>
        <dbReference type="PROSITE" id="PS50883"/>
    </source>
</evidence>
<dbReference type="EMBL" id="JAEEGC010000035">
    <property type="protein sequence ID" value="MBV7272895.1"/>
    <property type="molecule type" value="Genomic_DNA"/>
</dbReference>
<dbReference type="PROSITE" id="PS50883">
    <property type="entry name" value="EAL"/>
    <property type="match status" value="1"/>
</dbReference>
<dbReference type="InterPro" id="IPR001633">
    <property type="entry name" value="EAL_dom"/>
</dbReference>
<reference evidence="2" key="1">
    <citation type="submission" date="2020-12" db="EMBL/GenBank/DDBJ databases">
        <title>Clostridium thailandense sp. nov., a novel acetogenic bacterium isolated from peat land soil in Thailand.</title>
        <authorList>
            <person name="Chaikitkaew S."/>
            <person name="Birkeland N.K."/>
        </authorList>
    </citation>
    <scope>NUCLEOTIDE SEQUENCE</scope>
    <source>
        <strain evidence="2">PL3</strain>
    </source>
</reference>
<organism evidence="2 3">
    <name type="scientific">Clostridium thailandense</name>
    <dbReference type="NCBI Taxonomy" id="2794346"/>
    <lineage>
        <taxon>Bacteria</taxon>
        <taxon>Bacillati</taxon>
        <taxon>Bacillota</taxon>
        <taxon>Clostridia</taxon>
        <taxon>Eubacteriales</taxon>
        <taxon>Clostridiaceae</taxon>
        <taxon>Clostridium</taxon>
    </lineage>
</organism>
<dbReference type="GO" id="GO:0071111">
    <property type="term" value="F:cyclic-guanylate-specific phosphodiesterase activity"/>
    <property type="evidence" value="ECO:0007669"/>
    <property type="project" value="InterPro"/>
</dbReference>
<evidence type="ECO:0000313" key="3">
    <source>
        <dbReference type="Proteomes" id="UP000694308"/>
    </source>
</evidence>
<dbReference type="AlphaFoldDB" id="A0A949TII8"/>
<comment type="caution">
    <text evidence="2">The sequence shown here is derived from an EMBL/GenBank/DDBJ whole genome shotgun (WGS) entry which is preliminary data.</text>
</comment>
<dbReference type="InterPro" id="IPR050706">
    <property type="entry name" value="Cyclic-di-GMP_PDE-like"/>
</dbReference>
<dbReference type="Pfam" id="PF00563">
    <property type="entry name" value="EAL"/>
    <property type="match status" value="1"/>
</dbReference>
<evidence type="ECO:0000313" key="2">
    <source>
        <dbReference type="EMBL" id="MBV7272895.1"/>
    </source>
</evidence>
<dbReference type="Proteomes" id="UP000694308">
    <property type="component" value="Unassembled WGS sequence"/>
</dbReference>